<gene>
    <name evidence="2" type="ORF">CBOVIS_LOCUS7233</name>
</gene>
<sequence length="160" mass="18961">MLITSIKDLLNSQINCSSPHHDLVVYPKWIVFYSDVNYKKPCFVKFFIQNRDRFPVVYTIKSKQKLFKIMDSSCGILQPGEKKTFKLYLLAADDWPLGVNDYVHKHLKLAIENLRIPYNIKPENKLESQTIAKNIWKRSITEWPMERMYTKISVMLEKCE</sequence>
<dbReference type="Gene3D" id="2.60.40.10">
    <property type="entry name" value="Immunoglobulins"/>
    <property type="match status" value="1"/>
</dbReference>
<feature type="domain" description="MSP" evidence="1">
    <location>
        <begin position="22"/>
        <end position="154"/>
    </location>
</feature>
<evidence type="ECO:0000313" key="2">
    <source>
        <dbReference type="EMBL" id="CAB3404979.1"/>
    </source>
</evidence>
<reference evidence="2 3" key="1">
    <citation type="submission" date="2020-04" db="EMBL/GenBank/DDBJ databases">
        <authorList>
            <person name="Laetsch R D."/>
            <person name="Stevens L."/>
            <person name="Kumar S."/>
            <person name="Blaxter L. M."/>
        </authorList>
    </citation>
    <scope>NUCLEOTIDE SEQUENCE [LARGE SCALE GENOMIC DNA]</scope>
</reference>
<accession>A0A8S1EMB9</accession>
<dbReference type="EMBL" id="CADEPM010000004">
    <property type="protein sequence ID" value="CAB3404979.1"/>
    <property type="molecule type" value="Genomic_DNA"/>
</dbReference>
<proteinExistence type="predicted"/>
<dbReference type="PROSITE" id="PS50202">
    <property type="entry name" value="MSP"/>
    <property type="match status" value="1"/>
</dbReference>
<dbReference type="SUPFAM" id="SSF49354">
    <property type="entry name" value="PapD-like"/>
    <property type="match status" value="1"/>
</dbReference>
<dbReference type="InterPro" id="IPR000535">
    <property type="entry name" value="MSP_dom"/>
</dbReference>
<name>A0A8S1EMB9_9PELO</name>
<protein>
    <recommendedName>
        <fullName evidence="1">MSP domain-containing protein</fullName>
    </recommendedName>
</protein>
<evidence type="ECO:0000259" key="1">
    <source>
        <dbReference type="PROSITE" id="PS50202"/>
    </source>
</evidence>
<keyword evidence="3" id="KW-1185">Reference proteome</keyword>
<dbReference type="OrthoDB" id="5783490at2759"/>
<evidence type="ECO:0000313" key="3">
    <source>
        <dbReference type="Proteomes" id="UP000494206"/>
    </source>
</evidence>
<comment type="caution">
    <text evidence="2">The sequence shown here is derived from an EMBL/GenBank/DDBJ whole genome shotgun (WGS) entry which is preliminary data.</text>
</comment>
<dbReference type="AlphaFoldDB" id="A0A8S1EMB9"/>
<organism evidence="2 3">
    <name type="scientific">Caenorhabditis bovis</name>
    <dbReference type="NCBI Taxonomy" id="2654633"/>
    <lineage>
        <taxon>Eukaryota</taxon>
        <taxon>Metazoa</taxon>
        <taxon>Ecdysozoa</taxon>
        <taxon>Nematoda</taxon>
        <taxon>Chromadorea</taxon>
        <taxon>Rhabditida</taxon>
        <taxon>Rhabditina</taxon>
        <taxon>Rhabditomorpha</taxon>
        <taxon>Rhabditoidea</taxon>
        <taxon>Rhabditidae</taxon>
        <taxon>Peloderinae</taxon>
        <taxon>Caenorhabditis</taxon>
    </lineage>
</organism>
<dbReference type="Proteomes" id="UP000494206">
    <property type="component" value="Unassembled WGS sequence"/>
</dbReference>
<dbReference type="InterPro" id="IPR008962">
    <property type="entry name" value="PapD-like_sf"/>
</dbReference>
<dbReference type="InterPro" id="IPR013783">
    <property type="entry name" value="Ig-like_fold"/>
</dbReference>